<dbReference type="EMBL" id="AJVK01010349">
    <property type="status" value="NOT_ANNOTATED_CDS"/>
    <property type="molecule type" value="Genomic_DNA"/>
</dbReference>
<dbReference type="EnsemblMetazoa" id="PPAI001263-RA">
    <property type="protein sequence ID" value="PPAI001263-PA"/>
    <property type="gene ID" value="PPAI001263"/>
</dbReference>
<feature type="domain" description="Chitin-binding type-2" evidence="6">
    <location>
        <begin position="181"/>
        <end position="247"/>
    </location>
</feature>
<proteinExistence type="predicted"/>
<evidence type="ECO:0000256" key="3">
    <source>
        <dbReference type="ARBA" id="ARBA00022737"/>
    </source>
</evidence>
<sequence length="284" mass="31809">MMQLTITLCCSLFALQALGQFNQAPRYNAFGAFRQPVQVAQPLPVQRSSSCPESYGRYPIPGQCDAYTECRDGVAEEKLCPDGLLFNDKAGVFTYPCSYPVDVDCPEGRTSLQPAQSTDECPRQFGYFRLGDASHCGQFMNCVNGRGFTFDCPEGLAFNRETYRCDWPDEVPDCDAETFLGFSCPTQPRADGFGSEETRFYPSPHDCQRYFSCINGRPRLHSCGEGNAFNDLTNSCDGIENVTSCHTQSAYRKIQPVVIQSTPTPFPQRTNTPFNFNTRNSFRF</sequence>
<keyword evidence="2" id="KW-0732">Signal</keyword>
<organism evidence="7 8">
    <name type="scientific">Phlebotomus papatasi</name>
    <name type="common">Sandfly</name>
    <dbReference type="NCBI Taxonomy" id="29031"/>
    <lineage>
        <taxon>Eukaryota</taxon>
        <taxon>Metazoa</taxon>
        <taxon>Ecdysozoa</taxon>
        <taxon>Arthropoda</taxon>
        <taxon>Hexapoda</taxon>
        <taxon>Insecta</taxon>
        <taxon>Pterygota</taxon>
        <taxon>Neoptera</taxon>
        <taxon>Endopterygota</taxon>
        <taxon>Diptera</taxon>
        <taxon>Nematocera</taxon>
        <taxon>Psychodoidea</taxon>
        <taxon>Psychodidae</taxon>
        <taxon>Phlebotomus</taxon>
        <taxon>Phlebotomus</taxon>
    </lineage>
</organism>
<keyword evidence="8" id="KW-1185">Reference proteome</keyword>
<evidence type="ECO:0000256" key="4">
    <source>
        <dbReference type="ARBA" id="ARBA00023157"/>
    </source>
</evidence>
<evidence type="ECO:0000256" key="1">
    <source>
        <dbReference type="ARBA" id="ARBA00022669"/>
    </source>
</evidence>
<dbReference type="VEuPathDB" id="VectorBase:PPAI001263"/>
<dbReference type="VEuPathDB" id="VectorBase:PPAPM1_008534"/>
<evidence type="ECO:0000259" key="6">
    <source>
        <dbReference type="PROSITE" id="PS50940"/>
    </source>
</evidence>
<evidence type="ECO:0000313" key="8">
    <source>
        <dbReference type="Proteomes" id="UP000092462"/>
    </source>
</evidence>
<dbReference type="PANTHER" id="PTHR23301">
    <property type="entry name" value="CHITIN BINDING PERITROPHIN-A"/>
    <property type="match status" value="1"/>
</dbReference>
<accession>A0A1B0D1P0</accession>
<dbReference type="SMART" id="SM00494">
    <property type="entry name" value="ChtBD2"/>
    <property type="match status" value="3"/>
</dbReference>
<keyword evidence="1" id="KW-0147">Chitin-binding</keyword>
<keyword evidence="3" id="KW-0677">Repeat</keyword>
<dbReference type="GO" id="GO:0005576">
    <property type="term" value="C:extracellular region"/>
    <property type="evidence" value="ECO:0007669"/>
    <property type="project" value="InterPro"/>
</dbReference>
<dbReference type="PANTHER" id="PTHR23301:SF98">
    <property type="entry name" value="CHITIN-BINDING TYPE-2 DOMAIN-CONTAINING PROTEIN-RELATED"/>
    <property type="match status" value="1"/>
</dbReference>
<evidence type="ECO:0000256" key="5">
    <source>
        <dbReference type="ARBA" id="ARBA00023180"/>
    </source>
</evidence>
<feature type="domain" description="Chitin-binding type-2" evidence="6">
    <location>
        <begin position="118"/>
        <end position="176"/>
    </location>
</feature>
<dbReference type="InterPro" id="IPR051940">
    <property type="entry name" value="Chitin_bind-dev_reg"/>
</dbReference>
<keyword evidence="5" id="KW-0325">Glycoprotein</keyword>
<name>A0A1B0D1P0_PHLPP</name>
<reference evidence="7" key="1">
    <citation type="submission" date="2022-08" db="UniProtKB">
        <authorList>
            <consortium name="EnsemblMetazoa"/>
        </authorList>
    </citation>
    <scope>IDENTIFICATION</scope>
    <source>
        <strain evidence="7">Israel</strain>
    </source>
</reference>
<evidence type="ECO:0000313" key="7">
    <source>
        <dbReference type="EnsemblMetazoa" id="PPAI001263-PA"/>
    </source>
</evidence>
<dbReference type="InterPro" id="IPR036508">
    <property type="entry name" value="Chitin-bd_dom_sf"/>
</dbReference>
<dbReference type="PROSITE" id="PS50940">
    <property type="entry name" value="CHIT_BIND_II"/>
    <property type="match status" value="3"/>
</dbReference>
<dbReference type="Proteomes" id="UP000092462">
    <property type="component" value="Unassembled WGS sequence"/>
</dbReference>
<dbReference type="InterPro" id="IPR002557">
    <property type="entry name" value="Chitin-bd_dom"/>
</dbReference>
<keyword evidence="4" id="KW-1015">Disulfide bond</keyword>
<protein>
    <recommendedName>
        <fullName evidence="6">Chitin-binding type-2 domain-containing protein</fullName>
    </recommendedName>
</protein>
<dbReference type="GO" id="GO:0008061">
    <property type="term" value="F:chitin binding"/>
    <property type="evidence" value="ECO:0007669"/>
    <property type="project" value="UniProtKB-KW"/>
</dbReference>
<dbReference type="Gene3D" id="2.170.140.10">
    <property type="entry name" value="Chitin binding domain"/>
    <property type="match status" value="3"/>
</dbReference>
<evidence type="ECO:0000256" key="2">
    <source>
        <dbReference type="ARBA" id="ARBA00022729"/>
    </source>
</evidence>
<dbReference type="Pfam" id="PF01607">
    <property type="entry name" value="CBM_14"/>
    <property type="match status" value="3"/>
</dbReference>
<dbReference type="SUPFAM" id="SSF57625">
    <property type="entry name" value="Invertebrate chitin-binding proteins"/>
    <property type="match status" value="3"/>
</dbReference>
<feature type="domain" description="Chitin-binding type-2" evidence="6">
    <location>
        <begin position="48"/>
        <end position="107"/>
    </location>
</feature>
<dbReference type="AlphaFoldDB" id="A0A1B0D1P0"/>